<proteinExistence type="predicted"/>
<name>A0A1D6M2R4_MAIZE</name>
<dbReference type="InParanoid" id="A0A1D6M2R4"/>
<reference evidence="1" key="1">
    <citation type="submission" date="2015-12" db="EMBL/GenBank/DDBJ databases">
        <title>Update maize B73 reference genome by single molecule sequencing technologies.</title>
        <authorList>
            <consortium name="Maize Genome Sequencing Project"/>
            <person name="Ware D."/>
        </authorList>
    </citation>
    <scope>NUCLEOTIDE SEQUENCE</scope>
    <source>
        <tissue evidence="1">Seedling</tissue>
    </source>
</reference>
<organism evidence="1">
    <name type="scientific">Zea mays</name>
    <name type="common">Maize</name>
    <dbReference type="NCBI Taxonomy" id="4577"/>
    <lineage>
        <taxon>Eukaryota</taxon>
        <taxon>Viridiplantae</taxon>
        <taxon>Streptophyta</taxon>
        <taxon>Embryophyta</taxon>
        <taxon>Tracheophyta</taxon>
        <taxon>Spermatophyta</taxon>
        <taxon>Magnoliopsida</taxon>
        <taxon>Liliopsida</taxon>
        <taxon>Poales</taxon>
        <taxon>Poaceae</taxon>
        <taxon>PACMAD clade</taxon>
        <taxon>Panicoideae</taxon>
        <taxon>Andropogonodae</taxon>
        <taxon>Andropogoneae</taxon>
        <taxon>Tripsacinae</taxon>
        <taxon>Zea</taxon>
    </lineage>
</organism>
<accession>A0A1D6M2R4</accession>
<gene>
    <name evidence="1" type="ORF">ZEAMMB73_Zm00001d038014</name>
</gene>
<sequence length="60" mass="6955">MEYFHNCLPCLQTKHAQNNSSAQPLEMNNMWQGNTHSSLWPSFQMSTGHMMVCHWGEMIA</sequence>
<dbReference type="PaxDb" id="4577-GRMZM2G073356_P01"/>
<dbReference type="AlphaFoldDB" id="A0A1D6M2R4"/>
<protein>
    <submittedName>
        <fullName evidence="1">Uncharacterized protein</fullName>
    </submittedName>
</protein>
<evidence type="ECO:0000313" key="1">
    <source>
        <dbReference type="EMBL" id="AQK85473.1"/>
    </source>
</evidence>
<dbReference type="EMBL" id="CM000782">
    <property type="protein sequence ID" value="AQK85473.1"/>
    <property type="molecule type" value="Genomic_DNA"/>
</dbReference>